<dbReference type="AlphaFoldDB" id="A9B9T1"/>
<feature type="transmembrane region" description="Helical" evidence="1">
    <location>
        <begin position="116"/>
        <end position="134"/>
    </location>
</feature>
<dbReference type="RefSeq" id="WP_012195215.1">
    <property type="nucleotide sequence ID" value="NC_009976.1"/>
</dbReference>
<accession>A9B9T1</accession>
<evidence type="ECO:0000256" key="1">
    <source>
        <dbReference type="SAM" id="Phobius"/>
    </source>
</evidence>
<evidence type="ECO:0000313" key="2">
    <source>
        <dbReference type="EMBL" id="ABX08593.1"/>
    </source>
</evidence>
<dbReference type="KEGG" id="pmj:P9211_06621"/>
<sequence>MFSRKNKIKSSIQRVEKSHSSNDINFLLEKIQQLDSQISETSKAILQAQAVRIRSAFSRNNGFLGGIQKKLVDSSAENSLIWHQQKLIDLNRERRNAQTRLDQLTGQVWPKRFRKWLIFIVIWVTFLFISFIVLMGFFAALYFLPFVALMLFVFFIIKQLK</sequence>
<keyword evidence="3" id="KW-1185">Reference proteome</keyword>
<keyword evidence="1" id="KW-1133">Transmembrane helix</keyword>
<organism evidence="2 3">
    <name type="scientific">Prochlorococcus marinus (strain MIT 9211)</name>
    <dbReference type="NCBI Taxonomy" id="93059"/>
    <lineage>
        <taxon>Bacteria</taxon>
        <taxon>Bacillati</taxon>
        <taxon>Cyanobacteriota</taxon>
        <taxon>Cyanophyceae</taxon>
        <taxon>Synechococcales</taxon>
        <taxon>Prochlorococcaceae</taxon>
        <taxon>Prochlorococcus</taxon>
    </lineage>
</organism>
<keyword evidence="1" id="KW-0812">Transmembrane</keyword>
<dbReference type="HOGENOM" id="CLU_131504_0_0_3"/>
<keyword evidence="1" id="KW-0472">Membrane</keyword>
<dbReference type="eggNOG" id="ENOG50306M4">
    <property type="taxonomic scope" value="Bacteria"/>
</dbReference>
<reference evidence="2 3" key="1">
    <citation type="journal article" date="2007" name="PLoS Genet.">
        <title>Patterns and implications of gene gain and loss in the evolution of Prochlorococcus.</title>
        <authorList>
            <person name="Kettler G.C."/>
            <person name="Martiny A.C."/>
            <person name="Huang K."/>
            <person name="Zucker J."/>
            <person name="Coleman M.L."/>
            <person name="Rodrigue S."/>
            <person name="Chen F."/>
            <person name="Lapidus A."/>
            <person name="Ferriera S."/>
            <person name="Johnson J."/>
            <person name="Steglich C."/>
            <person name="Church G.M."/>
            <person name="Richardson P."/>
            <person name="Chisholm S.W."/>
        </authorList>
    </citation>
    <scope>NUCLEOTIDE SEQUENCE [LARGE SCALE GENOMIC DNA]</scope>
    <source>
        <strain evidence="3">MIT 9211</strain>
    </source>
</reference>
<evidence type="ECO:0000313" key="3">
    <source>
        <dbReference type="Proteomes" id="UP000000788"/>
    </source>
</evidence>
<feature type="transmembrane region" description="Helical" evidence="1">
    <location>
        <begin position="140"/>
        <end position="157"/>
    </location>
</feature>
<dbReference type="Proteomes" id="UP000000788">
    <property type="component" value="Chromosome"/>
</dbReference>
<gene>
    <name evidence="2" type="ordered locus">P9211_06621</name>
</gene>
<name>A9B9T1_PROM4</name>
<dbReference type="EMBL" id="CP000878">
    <property type="protein sequence ID" value="ABX08593.1"/>
    <property type="molecule type" value="Genomic_DNA"/>
</dbReference>
<proteinExistence type="predicted"/>
<dbReference type="OrthoDB" id="541848at2"/>
<protein>
    <submittedName>
        <fullName evidence="2">Uncharacterized protein</fullName>
    </submittedName>
</protein>